<reference evidence="1 2" key="1">
    <citation type="submission" date="2020-08" db="EMBL/GenBank/DDBJ databases">
        <authorList>
            <person name="Seo M.-J."/>
        </authorList>
    </citation>
    <scope>NUCLEOTIDE SEQUENCE [LARGE SCALE GENOMIC DNA]</scope>
    <source>
        <strain evidence="1 2">MBLA0160</strain>
    </source>
</reference>
<comment type="caution">
    <text evidence="1">The sequence shown here is derived from an EMBL/GenBank/DDBJ whole genome shotgun (WGS) entry which is preliminary data.</text>
</comment>
<gene>
    <name evidence="1" type="ORF">H5V44_14565</name>
</gene>
<dbReference type="EMBL" id="JACKXD010000005">
    <property type="protein sequence ID" value="MBB6647493.1"/>
    <property type="molecule type" value="Genomic_DNA"/>
</dbReference>
<protein>
    <submittedName>
        <fullName evidence="1">Uncharacterized protein</fullName>
    </submittedName>
</protein>
<proteinExistence type="predicted"/>
<dbReference type="Proteomes" id="UP000546257">
    <property type="component" value="Unassembled WGS sequence"/>
</dbReference>
<evidence type="ECO:0000313" key="1">
    <source>
        <dbReference type="EMBL" id="MBB6647493.1"/>
    </source>
</evidence>
<sequence length="451" mass="48824">MTRDADDSGLTRREVLSLSGTAVLAGLAGCGGRLPERLPGGGPATIDAAALSEATRGETPTVPETLPVDIEQSFIEGQRDVARSKLDATPAPFDEGTIPNGVIRERLNDEYDHALRSIRDASGAPTVYERLDHATHARTSAHEVAAAWDAIESTLTVADLRESIPGVRDEVDAFARRRSYVGSDPVRAAVVHAELDREIRATRNWLSNPDRELESVAGQSLALAEVAADIERARAGLAVGSYLFDRYRQRLDDDGNLRDRLAAAHGTFRERIDRRSDSMPPEQVDDPTTLVDRDVDATAGVHALAELGSDVRFRIEDARTDEDAPSLADDVMDAIGTLLRIRAVRRLRERIEGGDDVAIASATDVETLRSDAIAAVETAQDAGGGELVVDAILPEFARQIEWIDDRFDRGSGSVRVESVSFDAMRYVTVTAVCRVPPETAAEVTTVLRDAE</sequence>
<dbReference type="RefSeq" id="WP_185193863.1">
    <property type="nucleotide sequence ID" value="NZ_JACKXD010000005.1"/>
</dbReference>
<dbReference type="PROSITE" id="PS51318">
    <property type="entry name" value="TAT"/>
    <property type="match status" value="1"/>
</dbReference>
<keyword evidence="2" id="KW-1185">Reference proteome</keyword>
<dbReference type="AlphaFoldDB" id="A0A7J9SM65"/>
<dbReference type="PROSITE" id="PS51257">
    <property type="entry name" value="PROKAR_LIPOPROTEIN"/>
    <property type="match status" value="1"/>
</dbReference>
<organism evidence="1 2">
    <name type="scientific">Halobellus ruber</name>
    <dbReference type="NCBI Taxonomy" id="2761102"/>
    <lineage>
        <taxon>Archaea</taxon>
        <taxon>Methanobacteriati</taxon>
        <taxon>Methanobacteriota</taxon>
        <taxon>Stenosarchaea group</taxon>
        <taxon>Halobacteria</taxon>
        <taxon>Halobacteriales</taxon>
        <taxon>Haloferacaceae</taxon>
        <taxon>Halobellus</taxon>
    </lineage>
</organism>
<dbReference type="InterPro" id="IPR006311">
    <property type="entry name" value="TAT_signal"/>
</dbReference>
<accession>A0A7J9SM65</accession>
<name>A0A7J9SM65_9EURY</name>
<evidence type="ECO:0000313" key="2">
    <source>
        <dbReference type="Proteomes" id="UP000546257"/>
    </source>
</evidence>